<feature type="signal peptide" evidence="1">
    <location>
        <begin position="1"/>
        <end position="20"/>
    </location>
</feature>
<keyword evidence="1" id="KW-0732">Signal</keyword>
<evidence type="ECO:0000313" key="2">
    <source>
        <dbReference type="EMBL" id="NJC26761.1"/>
    </source>
</evidence>
<reference evidence="2 3" key="1">
    <citation type="submission" date="2020-03" db="EMBL/GenBank/DDBJ databases">
        <title>Genomic Encyclopedia of Type Strains, Phase IV (KMG-IV): sequencing the most valuable type-strain genomes for metagenomic binning, comparative biology and taxonomic classification.</title>
        <authorList>
            <person name="Goeker M."/>
        </authorList>
    </citation>
    <scope>NUCLEOTIDE SEQUENCE [LARGE SCALE GENOMIC DNA]</scope>
    <source>
        <strain evidence="2 3">DSM 105096</strain>
    </source>
</reference>
<feature type="chain" id="PRO_5045263970" evidence="1">
    <location>
        <begin position="21"/>
        <end position="132"/>
    </location>
</feature>
<keyword evidence="3" id="KW-1185">Reference proteome</keyword>
<comment type="caution">
    <text evidence="2">The sequence shown here is derived from an EMBL/GenBank/DDBJ whole genome shotgun (WGS) entry which is preliminary data.</text>
</comment>
<proteinExistence type="predicted"/>
<organism evidence="2 3">
    <name type="scientific">Neolewinella antarctica</name>
    <dbReference type="NCBI Taxonomy" id="442734"/>
    <lineage>
        <taxon>Bacteria</taxon>
        <taxon>Pseudomonadati</taxon>
        <taxon>Bacteroidota</taxon>
        <taxon>Saprospiria</taxon>
        <taxon>Saprospirales</taxon>
        <taxon>Lewinellaceae</taxon>
        <taxon>Neolewinella</taxon>
    </lineage>
</organism>
<dbReference type="Proteomes" id="UP000770785">
    <property type="component" value="Unassembled WGS sequence"/>
</dbReference>
<dbReference type="RefSeq" id="WP_168037525.1">
    <property type="nucleotide sequence ID" value="NZ_JAATJH010000003.1"/>
</dbReference>
<protein>
    <submittedName>
        <fullName evidence="2">Uncharacterized protein</fullName>
    </submittedName>
</protein>
<evidence type="ECO:0000313" key="3">
    <source>
        <dbReference type="Proteomes" id="UP000770785"/>
    </source>
</evidence>
<gene>
    <name evidence="2" type="ORF">GGR27_002271</name>
</gene>
<accession>A0ABX0XBX4</accession>
<dbReference type="EMBL" id="JAATJH010000003">
    <property type="protein sequence ID" value="NJC26761.1"/>
    <property type="molecule type" value="Genomic_DNA"/>
</dbReference>
<sequence length="132" mass="14764">MKTLLLVLAVFSAPFFSLNAQEDNRNLSEPNVTVNTARVDSTTPSATYDNRFYFSRYNNLHLKNPNAAGRNLERNRAQSDLDSTAFATPALHGPAYKNRKFKSVTGTVVPVKKKKRLMGPRYKNRSAKSGRG</sequence>
<evidence type="ECO:0000256" key="1">
    <source>
        <dbReference type="SAM" id="SignalP"/>
    </source>
</evidence>
<name>A0ABX0XBX4_9BACT</name>